<name>A0A250WT35_9CHLO</name>
<dbReference type="STRING" id="1157962.A0A250WT35"/>
<evidence type="ECO:0000256" key="6">
    <source>
        <dbReference type="SAM" id="MobiDB-lite"/>
    </source>
</evidence>
<feature type="transmembrane region" description="Helical" evidence="7">
    <location>
        <begin position="41"/>
        <end position="61"/>
    </location>
</feature>
<evidence type="ECO:0000313" key="9">
    <source>
        <dbReference type="Proteomes" id="UP000232323"/>
    </source>
</evidence>
<comment type="subcellular location">
    <subcellularLocation>
        <location evidence="1">Membrane</location>
        <topology evidence="1">Multi-pass membrane protein</topology>
    </subcellularLocation>
</comment>
<keyword evidence="3 7" id="KW-1133">Transmembrane helix</keyword>
<dbReference type="AlphaFoldDB" id="A0A250WT35"/>
<evidence type="ECO:0000256" key="5">
    <source>
        <dbReference type="SAM" id="Coils"/>
    </source>
</evidence>
<dbReference type="OrthoDB" id="73273at2759"/>
<accession>A0A250WT35</accession>
<evidence type="ECO:0000313" key="8">
    <source>
        <dbReference type="EMBL" id="GAX73906.1"/>
    </source>
</evidence>
<feature type="transmembrane region" description="Helical" evidence="7">
    <location>
        <begin position="502"/>
        <end position="524"/>
    </location>
</feature>
<feature type="compositionally biased region" description="Pro residues" evidence="6">
    <location>
        <begin position="202"/>
        <end position="264"/>
    </location>
</feature>
<reference evidence="8 9" key="1">
    <citation type="submission" date="2017-08" db="EMBL/GenBank/DDBJ databases">
        <title>Acidophilic green algal genome provides insights into adaptation to an acidic environment.</title>
        <authorList>
            <person name="Hirooka S."/>
            <person name="Hirose Y."/>
            <person name="Kanesaki Y."/>
            <person name="Higuchi S."/>
            <person name="Fujiwara T."/>
            <person name="Onuma R."/>
            <person name="Era A."/>
            <person name="Ohbayashi R."/>
            <person name="Uzuka A."/>
            <person name="Nozaki H."/>
            <person name="Yoshikawa H."/>
            <person name="Miyagishima S.Y."/>
        </authorList>
    </citation>
    <scope>NUCLEOTIDE SEQUENCE [LARGE SCALE GENOMIC DNA]</scope>
    <source>
        <strain evidence="8 9">NIES-2499</strain>
    </source>
</reference>
<keyword evidence="9" id="KW-1185">Reference proteome</keyword>
<dbReference type="PANTHER" id="PTHR31652">
    <property type="entry name" value="LIMR FAMILY PROTEIN DDB_G0283707-RELATED"/>
    <property type="match status" value="1"/>
</dbReference>
<evidence type="ECO:0000256" key="3">
    <source>
        <dbReference type="ARBA" id="ARBA00022989"/>
    </source>
</evidence>
<feature type="region of interest" description="Disordered" evidence="6">
    <location>
        <begin position="202"/>
        <end position="270"/>
    </location>
</feature>
<feature type="transmembrane region" description="Helical" evidence="7">
    <location>
        <begin position="460"/>
        <end position="481"/>
    </location>
</feature>
<proteinExistence type="predicted"/>
<dbReference type="EMBL" id="BEGY01000005">
    <property type="protein sequence ID" value="GAX73906.1"/>
    <property type="molecule type" value="Genomic_DNA"/>
</dbReference>
<keyword evidence="2 7" id="KW-0812">Transmembrane</keyword>
<sequence>MPPGYNWFLILVAVIVSVLVLLSNVYILIHYSHPEDNNQAWVPKIVVVTGLTISVLAVLMYPLDIANNNACSASLSPSACTYTLPMYTLWEIVFWAMLVLAFVIIPFTLFYYEADSDFTLFQKIKGALAWTLLLMVIVGLIIGILYALIGYVTWDVQLLTSGTASLSLLFNYTESGALSGNSSYMYPCILIPTTNVSGSVFPPTPPPSPFPPPPLPGPPPSPLPPSPSPPPSPPWTPAGEPPNKPSPPAPPSPPHPPPSPPGPPTGSVSTLECIANLPNSNDIKISVFTQRVSIAIYVIAIQSILGWILFMIFAGVGMFAAPISWIQEFRSRPRSTITKSEYIRRGRLIAQTAKECVNMAQMLRRQDKDRRWRSNYKRLEREVNQLEEDEYQLERVFPQGEDGESRWVLFMLSFYFMGFMGVVGVGLSLAWVCHISLYMLPPTGPVSPMLNTVFVDLDRAWSLLGVIFFGLFCLYLIVISMKGNFLLGLNFFFIKLYPMRPGATLSSSLLVNTGIIVVMSPAILQFCAQAFGEYASNSDIFDIFGVQVGYLKGISWLYNSNFFLYSMLSIMLLSSIIMCFRGTKQWERKKATDVYLEDD</sequence>
<feature type="transmembrane region" description="Helical" evidence="7">
    <location>
        <begin position="414"/>
        <end position="440"/>
    </location>
</feature>
<evidence type="ECO:0000256" key="4">
    <source>
        <dbReference type="ARBA" id="ARBA00023136"/>
    </source>
</evidence>
<dbReference type="Proteomes" id="UP000232323">
    <property type="component" value="Unassembled WGS sequence"/>
</dbReference>
<dbReference type="GO" id="GO:0016020">
    <property type="term" value="C:membrane"/>
    <property type="evidence" value="ECO:0007669"/>
    <property type="project" value="UniProtKB-SubCell"/>
</dbReference>
<gene>
    <name evidence="8" type="ORF">CEUSTIGMA_g1356.t1</name>
</gene>
<feature type="transmembrane region" description="Helical" evidence="7">
    <location>
        <begin position="562"/>
        <end position="580"/>
    </location>
</feature>
<evidence type="ECO:0000256" key="1">
    <source>
        <dbReference type="ARBA" id="ARBA00004141"/>
    </source>
</evidence>
<evidence type="ECO:0000256" key="2">
    <source>
        <dbReference type="ARBA" id="ARBA00022692"/>
    </source>
</evidence>
<feature type="transmembrane region" description="Helical" evidence="7">
    <location>
        <begin position="124"/>
        <end position="149"/>
    </location>
</feature>
<dbReference type="Pfam" id="PF04791">
    <property type="entry name" value="LMBR1"/>
    <property type="match status" value="2"/>
</dbReference>
<keyword evidence="5" id="KW-0175">Coiled coil</keyword>
<dbReference type="PANTHER" id="PTHR31652:SF0">
    <property type="entry name" value="LIMR FAMILY PROTEIN DDB_G0283707-RELATED"/>
    <property type="match status" value="1"/>
</dbReference>
<feature type="transmembrane region" description="Helical" evidence="7">
    <location>
        <begin position="294"/>
        <end position="325"/>
    </location>
</feature>
<protein>
    <recommendedName>
        <fullName evidence="10">LMBR1-like membrane protein</fullName>
    </recommendedName>
</protein>
<dbReference type="InterPro" id="IPR006876">
    <property type="entry name" value="LMBR1-like_membr_prot"/>
</dbReference>
<feature type="coiled-coil region" evidence="5">
    <location>
        <begin position="369"/>
        <end position="396"/>
    </location>
</feature>
<evidence type="ECO:0000256" key="7">
    <source>
        <dbReference type="SAM" id="Phobius"/>
    </source>
</evidence>
<comment type="caution">
    <text evidence="8">The sequence shown here is derived from an EMBL/GenBank/DDBJ whole genome shotgun (WGS) entry which is preliminary data.</text>
</comment>
<evidence type="ECO:0008006" key="10">
    <source>
        <dbReference type="Google" id="ProtNLM"/>
    </source>
</evidence>
<organism evidence="8 9">
    <name type="scientific">Chlamydomonas eustigma</name>
    <dbReference type="NCBI Taxonomy" id="1157962"/>
    <lineage>
        <taxon>Eukaryota</taxon>
        <taxon>Viridiplantae</taxon>
        <taxon>Chlorophyta</taxon>
        <taxon>core chlorophytes</taxon>
        <taxon>Chlorophyceae</taxon>
        <taxon>CS clade</taxon>
        <taxon>Chlamydomonadales</taxon>
        <taxon>Chlamydomonadaceae</taxon>
        <taxon>Chlamydomonas</taxon>
    </lineage>
</organism>
<keyword evidence="4 7" id="KW-0472">Membrane</keyword>
<dbReference type="PRINTS" id="PR01217">
    <property type="entry name" value="PRICHEXTENSN"/>
</dbReference>
<feature type="transmembrane region" description="Helical" evidence="7">
    <location>
        <begin position="6"/>
        <end position="29"/>
    </location>
</feature>
<feature type="transmembrane region" description="Helical" evidence="7">
    <location>
        <begin position="92"/>
        <end position="112"/>
    </location>
</feature>